<feature type="transmembrane region" description="Helical" evidence="1">
    <location>
        <begin position="45"/>
        <end position="63"/>
    </location>
</feature>
<accession>A0A5J5IE27</accession>
<gene>
    <name evidence="2" type="ORF">FW778_17805</name>
</gene>
<reference evidence="2 3" key="1">
    <citation type="submission" date="2019-09" db="EMBL/GenBank/DDBJ databases">
        <title>Draft genome sequence of Ginsengibacter sp. BR5-29.</title>
        <authorList>
            <person name="Im W.-T."/>
        </authorList>
    </citation>
    <scope>NUCLEOTIDE SEQUENCE [LARGE SCALE GENOMIC DNA]</scope>
    <source>
        <strain evidence="2 3">BR5-29</strain>
    </source>
</reference>
<evidence type="ECO:0000313" key="2">
    <source>
        <dbReference type="EMBL" id="KAA9037281.1"/>
    </source>
</evidence>
<dbReference type="RefSeq" id="WP_150416209.1">
    <property type="nucleotide sequence ID" value="NZ_VYQF01000006.1"/>
</dbReference>
<organism evidence="2 3">
    <name type="scientific">Ginsengibacter hankyongi</name>
    <dbReference type="NCBI Taxonomy" id="2607284"/>
    <lineage>
        <taxon>Bacteria</taxon>
        <taxon>Pseudomonadati</taxon>
        <taxon>Bacteroidota</taxon>
        <taxon>Chitinophagia</taxon>
        <taxon>Chitinophagales</taxon>
        <taxon>Chitinophagaceae</taxon>
        <taxon>Ginsengibacter</taxon>
    </lineage>
</organism>
<dbReference type="Pfam" id="PF09527">
    <property type="entry name" value="ATPase_gene1"/>
    <property type="match status" value="1"/>
</dbReference>
<protein>
    <recommendedName>
        <fullName evidence="4">F0F1-ATPase subunit Ca2+/Mg2+ transporter</fullName>
    </recommendedName>
</protein>
<name>A0A5J5IE27_9BACT</name>
<keyword evidence="1" id="KW-0812">Transmembrane</keyword>
<comment type="caution">
    <text evidence="2">The sequence shown here is derived from an EMBL/GenBank/DDBJ whole genome shotgun (WGS) entry which is preliminary data.</text>
</comment>
<keyword evidence="1" id="KW-0472">Membrane</keyword>
<dbReference type="AlphaFoldDB" id="A0A5J5IE27"/>
<keyword evidence="1" id="KW-1133">Transmembrane helix</keyword>
<sequence length="70" mass="7972">MINKNEGNKQLLRYASLAMQFLVSIGLGVFIGLKVDKWVKISFPLLVWLLPLLIIVGLLYNILKETSKKK</sequence>
<evidence type="ECO:0000256" key="1">
    <source>
        <dbReference type="SAM" id="Phobius"/>
    </source>
</evidence>
<evidence type="ECO:0008006" key="4">
    <source>
        <dbReference type="Google" id="ProtNLM"/>
    </source>
</evidence>
<proteinExistence type="predicted"/>
<feature type="transmembrane region" description="Helical" evidence="1">
    <location>
        <begin position="12"/>
        <end position="33"/>
    </location>
</feature>
<evidence type="ECO:0000313" key="3">
    <source>
        <dbReference type="Proteomes" id="UP000326903"/>
    </source>
</evidence>
<dbReference type="Proteomes" id="UP000326903">
    <property type="component" value="Unassembled WGS sequence"/>
</dbReference>
<keyword evidence="3" id="KW-1185">Reference proteome</keyword>
<dbReference type="EMBL" id="VYQF01000006">
    <property type="protein sequence ID" value="KAA9037281.1"/>
    <property type="molecule type" value="Genomic_DNA"/>
</dbReference>
<dbReference type="InterPro" id="IPR032820">
    <property type="entry name" value="ATPase_put"/>
</dbReference>